<organism evidence="1 2">
    <name type="scientific">Jeotgalicoccus saudimassiliensis</name>
    <dbReference type="NCBI Taxonomy" id="1461582"/>
    <lineage>
        <taxon>Bacteria</taxon>
        <taxon>Bacillati</taxon>
        <taxon>Bacillota</taxon>
        <taxon>Bacilli</taxon>
        <taxon>Bacillales</taxon>
        <taxon>Staphylococcaceae</taxon>
        <taxon>Jeotgalicoccus</taxon>
    </lineage>
</organism>
<proteinExistence type="predicted"/>
<accession>A0A078M6I5</accession>
<dbReference type="Proteomes" id="UP000044136">
    <property type="component" value="Unassembled WGS sequence"/>
</dbReference>
<keyword evidence="2" id="KW-1185">Reference proteome</keyword>
<reference evidence="1 2" key="1">
    <citation type="submission" date="2014-07" db="EMBL/GenBank/DDBJ databases">
        <authorList>
            <person name="Urmite Genomes Urmite Genomes"/>
        </authorList>
    </citation>
    <scope>NUCLEOTIDE SEQUENCE [LARGE SCALE GENOMIC DNA]</scope>
    <source>
        <strain evidence="1 2">13MG44_air</strain>
    </source>
</reference>
<gene>
    <name evidence="1" type="ORF">BN1048_01530</name>
</gene>
<dbReference type="STRING" id="1461582.BN1048_01530"/>
<evidence type="ECO:0000313" key="1">
    <source>
        <dbReference type="EMBL" id="CEA01904.1"/>
    </source>
</evidence>
<dbReference type="AlphaFoldDB" id="A0A078M6I5"/>
<name>A0A078M6I5_9STAP</name>
<sequence>MNIALIVNGTPYQNRFLKEEEFHYLYDDVIHIRTLDQYNLTAYDTVLLSCRLDVTLLKRFQSKFLSALNDGTRIIIFGEVLDNFMPSVDWEDSEVNFSWWVRENGDLPLNQQHADHPLYKHLSVPDMKWHYHGTFAPPKDAKSLLDTPEGRSIFYIDDVSFNGELIVTSLDPMFHIGLGFINKSKPFLHGLATWLREDKNNEKTL</sequence>
<dbReference type="eggNOG" id="ENOG502ZAFY">
    <property type="taxonomic scope" value="Bacteria"/>
</dbReference>
<dbReference type="OrthoDB" id="2419402at2"/>
<dbReference type="EMBL" id="CCSE01000001">
    <property type="protein sequence ID" value="CEA01904.1"/>
    <property type="molecule type" value="Genomic_DNA"/>
</dbReference>
<dbReference type="RefSeq" id="WP_035809972.1">
    <property type="nucleotide sequence ID" value="NZ_CCSE01000001.1"/>
</dbReference>
<evidence type="ECO:0000313" key="2">
    <source>
        <dbReference type="Proteomes" id="UP000044136"/>
    </source>
</evidence>
<dbReference type="HOGENOM" id="CLU_1371117_0_0_9"/>
<protein>
    <submittedName>
        <fullName evidence="1">Uncharacterized protein</fullName>
    </submittedName>
</protein>